<sequence length="102" mass="11675">MLVLFLEHIKYSIKNLYNTIQYNLPAVSCDIMVFPHTTRNSFDPNSPRPTPSSTCSIVKRFHRETHLIVLASTIHLQTTLRSSHDIIIYAVGKHDNDIIIIS</sequence>
<organism evidence="1">
    <name type="scientific">Schizaphis graminum</name>
    <name type="common">Green bug aphid</name>
    <dbReference type="NCBI Taxonomy" id="13262"/>
    <lineage>
        <taxon>Eukaryota</taxon>
        <taxon>Metazoa</taxon>
        <taxon>Ecdysozoa</taxon>
        <taxon>Arthropoda</taxon>
        <taxon>Hexapoda</taxon>
        <taxon>Insecta</taxon>
        <taxon>Pterygota</taxon>
        <taxon>Neoptera</taxon>
        <taxon>Paraneoptera</taxon>
        <taxon>Hemiptera</taxon>
        <taxon>Sternorrhyncha</taxon>
        <taxon>Aphidomorpha</taxon>
        <taxon>Aphidoidea</taxon>
        <taxon>Aphididae</taxon>
        <taxon>Aphidini</taxon>
        <taxon>Schizaphis</taxon>
    </lineage>
</organism>
<accession>A0A2S2PU79</accession>
<evidence type="ECO:0000313" key="1">
    <source>
        <dbReference type="EMBL" id="MBY33042.1"/>
    </source>
</evidence>
<protein>
    <submittedName>
        <fullName evidence="1">Uncharacterized protein</fullName>
    </submittedName>
</protein>
<proteinExistence type="predicted"/>
<gene>
    <name evidence="1" type="ORF">g.177470</name>
</gene>
<dbReference type="AlphaFoldDB" id="A0A2S2PU79"/>
<dbReference type="EMBL" id="GGMR01020423">
    <property type="protein sequence ID" value="MBY33042.1"/>
    <property type="molecule type" value="Transcribed_RNA"/>
</dbReference>
<reference evidence="1" key="1">
    <citation type="submission" date="2018-04" db="EMBL/GenBank/DDBJ databases">
        <title>Transcriptome of Schizaphis graminum biotype I.</title>
        <authorList>
            <person name="Scully E.D."/>
            <person name="Geib S.M."/>
            <person name="Palmer N.A."/>
            <person name="Koch K."/>
            <person name="Bradshaw J."/>
            <person name="Heng-Moss T."/>
            <person name="Sarath G."/>
        </authorList>
    </citation>
    <scope>NUCLEOTIDE SEQUENCE</scope>
</reference>
<name>A0A2S2PU79_SCHGA</name>